<dbReference type="GO" id="GO:0009873">
    <property type="term" value="P:ethylene-activated signaling pathway"/>
    <property type="evidence" value="ECO:0007669"/>
    <property type="project" value="InterPro"/>
</dbReference>
<keyword evidence="4" id="KW-0804">Transcription</keyword>
<accession>A0A9D4UP36</accession>
<reference evidence="8" key="1">
    <citation type="submission" date="2021-01" db="EMBL/GenBank/DDBJ databases">
        <title>Adiantum capillus-veneris genome.</title>
        <authorList>
            <person name="Fang Y."/>
            <person name="Liao Q."/>
        </authorList>
    </citation>
    <scope>NUCLEOTIDE SEQUENCE</scope>
    <source>
        <strain evidence="8">H3</strain>
        <tissue evidence="8">Leaf</tissue>
    </source>
</reference>
<dbReference type="InterPro" id="IPR001471">
    <property type="entry name" value="AP2/ERF_dom"/>
</dbReference>
<evidence type="ECO:0000256" key="5">
    <source>
        <dbReference type="ARBA" id="ARBA00023242"/>
    </source>
</evidence>
<dbReference type="PANTHER" id="PTHR31190">
    <property type="entry name" value="DNA-BINDING DOMAIN"/>
    <property type="match status" value="1"/>
</dbReference>
<organism evidence="8 9">
    <name type="scientific">Adiantum capillus-veneris</name>
    <name type="common">Maidenhair fern</name>
    <dbReference type="NCBI Taxonomy" id="13818"/>
    <lineage>
        <taxon>Eukaryota</taxon>
        <taxon>Viridiplantae</taxon>
        <taxon>Streptophyta</taxon>
        <taxon>Embryophyta</taxon>
        <taxon>Tracheophyta</taxon>
        <taxon>Polypodiopsida</taxon>
        <taxon>Polypodiidae</taxon>
        <taxon>Polypodiales</taxon>
        <taxon>Pteridineae</taxon>
        <taxon>Pteridaceae</taxon>
        <taxon>Vittarioideae</taxon>
        <taxon>Adiantum</taxon>
    </lineage>
</organism>
<dbReference type="SMART" id="SM00380">
    <property type="entry name" value="AP2"/>
    <property type="match status" value="1"/>
</dbReference>
<dbReference type="FunFam" id="3.30.730.10:FF:000001">
    <property type="entry name" value="Ethylene-responsive transcription factor 2"/>
    <property type="match status" value="1"/>
</dbReference>
<evidence type="ECO:0000259" key="7">
    <source>
        <dbReference type="PROSITE" id="PS51032"/>
    </source>
</evidence>
<dbReference type="Proteomes" id="UP000886520">
    <property type="component" value="Chromosome 13"/>
</dbReference>
<dbReference type="GO" id="GO:0005634">
    <property type="term" value="C:nucleus"/>
    <property type="evidence" value="ECO:0007669"/>
    <property type="project" value="UniProtKB-SubCell"/>
</dbReference>
<dbReference type="OrthoDB" id="1931746at2759"/>
<dbReference type="GO" id="GO:0003700">
    <property type="term" value="F:DNA-binding transcription factor activity"/>
    <property type="evidence" value="ECO:0007669"/>
    <property type="project" value="InterPro"/>
</dbReference>
<comment type="subcellular location">
    <subcellularLocation>
        <location evidence="1">Nucleus</location>
    </subcellularLocation>
</comment>
<comment type="caution">
    <text evidence="8">The sequence shown here is derived from an EMBL/GenBank/DDBJ whole genome shotgun (WGS) entry which is preliminary data.</text>
</comment>
<dbReference type="Gene3D" id="3.30.730.10">
    <property type="entry name" value="AP2/ERF domain"/>
    <property type="match status" value="1"/>
</dbReference>
<keyword evidence="3" id="KW-0238">DNA-binding</keyword>
<dbReference type="InterPro" id="IPR036955">
    <property type="entry name" value="AP2/ERF_dom_sf"/>
</dbReference>
<dbReference type="AlphaFoldDB" id="A0A9D4UP36"/>
<dbReference type="EMBL" id="JABFUD020000013">
    <property type="protein sequence ID" value="KAI5071488.1"/>
    <property type="molecule type" value="Genomic_DNA"/>
</dbReference>
<dbReference type="SUPFAM" id="SSF54171">
    <property type="entry name" value="DNA-binding domain"/>
    <property type="match status" value="1"/>
</dbReference>
<evidence type="ECO:0000256" key="6">
    <source>
        <dbReference type="SAM" id="MobiDB-lite"/>
    </source>
</evidence>
<feature type="region of interest" description="Disordered" evidence="6">
    <location>
        <begin position="126"/>
        <end position="150"/>
    </location>
</feature>
<dbReference type="CDD" id="cd00018">
    <property type="entry name" value="AP2"/>
    <property type="match status" value="1"/>
</dbReference>
<keyword evidence="9" id="KW-1185">Reference proteome</keyword>
<dbReference type="GO" id="GO:0003677">
    <property type="term" value="F:DNA binding"/>
    <property type="evidence" value="ECO:0007669"/>
    <property type="project" value="UniProtKB-KW"/>
</dbReference>
<dbReference type="Pfam" id="PF00847">
    <property type="entry name" value="AP2"/>
    <property type="match status" value="1"/>
</dbReference>
<feature type="domain" description="AP2/ERF" evidence="7">
    <location>
        <begin position="160"/>
        <end position="217"/>
    </location>
</feature>
<dbReference type="PANTHER" id="PTHR31190:SF142">
    <property type="entry name" value="ETHYLENE-RESPONSIVE TRANSCRIPTION FACTOR RAP2-3"/>
    <property type="match status" value="1"/>
</dbReference>
<evidence type="ECO:0000256" key="2">
    <source>
        <dbReference type="ARBA" id="ARBA00023015"/>
    </source>
</evidence>
<name>A0A9D4UP36_ADICA</name>
<protein>
    <recommendedName>
        <fullName evidence="7">AP2/ERF domain-containing protein</fullName>
    </recommendedName>
</protein>
<dbReference type="InterPro" id="IPR044808">
    <property type="entry name" value="ERF_plant"/>
</dbReference>
<dbReference type="InterPro" id="IPR016177">
    <property type="entry name" value="DNA-bd_dom_sf"/>
</dbReference>
<evidence type="ECO:0000256" key="4">
    <source>
        <dbReference type="ARBA" id="ARBA00023163"/>
    </source>
</evidence>
<evidence type="ECO:0000313" key="8">
    <source>
        <dbReference type="EMBL" id="KAI5071488.1"/>
    </source>
</evidence>
<dbReference type="PRINTS" id="PR00367">
    <property type="entry name" value="ETHRSPELEMNT"/>
</dbReference>
<gene>
    <name evidence="8" type="ORF">GOP47_0013739</name>
</gene>
<proteinExistence type="predicted"/>
<keyword evidence="5" id="KW-0539">Nucleus</keyword>
<evidence type="ECO:0000313" key="9">
    <source>
        <dbReference type="Proteomes" id="UP000886520"/>
    </source>
</evidence>
<dbReference type="PROSITE" id="PS51032">
    <property type="entry name" value="AP2_ERF"/>
    <property type="match status" value="1"/>
</dbReference>
<keyword evidence="2" id="KW-0805">Transcription regulation</keyword>
<evidence type="ECO:0000256" key="1">
    <source>
        <dbReference type="ARBA" id="ARBA00004123"/>
    </source>
</evidence>
<feature type="compositionally biased region" description="Low complexity" evidence="6">
    <location>
        <begin position="135"/>
        <end position="144"/>
    </location>
</feature>
<evidence type="ECO:0000256" key="3">
    <source>
        <dbReference type="ARBA" id="ARBA00023125"/>
    </source>
</evidence>
<sequence length="613" mass="66682">MRLMGPSKRRRLTRFLVSSSIVFDRVDKSNLRLTLPIYPRTCECNNLVRGWSQGRGVHKRDALARGLLLNRTRPHTLAKGGVENKENVKRKSSSKILCIWACKEGLKQATFQSLLYNFDTDASSHKSPHQEIAHVPSVPSGPESPGTPPRKVIARKRKHVYRGIRQRPWGKWAAEIRDPGKGVRVWLGTFDTAEEAACAYDVAALKIRGKKAKVNFRQNSTPFSKTGTAGNSLIKSTLTEMDVHSPSKTVSNLPGASTHIMKGTKNALSSAAVVSTGLSENCGLPSATIGSQINTMHTDLSSTRISQPALKEAGSADGCLWSLKASKYKDWEFGSLLNRFGSEPTSVKSEWLMEQNDVKGAKTCLQEQCLQKFPRFSDCAEAALRSCSTLDTMCAALNSSSGASSMFSTMCATHHGNTPAGSSSSCPSPYTTEKPSKGAEKLLNSHPMNFSIIKEAVANKSAKYVVEDGVHAAGKAGDAIKNGVIVETRENVVKDEVSADNGNESQMIAGGYSGMAPMVESFMENNGDYNNSLIYNMEQDSMSNVHASKEQVCMLERPFLCELDSGDEEAMLDVFWKVVPDPPLESQSAFLDGGFLENGNSLSLWSFDDVSAL</sequence>